<protein>
    <submittedName>
        <fullName evidence="1">Uncharacterized protein</fullName>
    </submittedName>
</protein>
<sequence length="45" mass="5792">MCKLLERRWRRDRWSNGAGFWQRGKWPKVKWWLRVSFRVSLFSFF</sequence>
<proteinExistence type="predicted"/>
<name>A0A5D3ABW2_GOSMU</name>
<dbReference type="Proteomes" id="UP000323597">
    <property type="component" value="Chromosome A02"/>
</dbReference>
<evidence type="ECO:0000313" key="1">
    <source>
        <dbReference type="EMBL" id="TYJ47330.1"/>
    </source>
</evidence>
<dbReference type="AlphaFoldDB" id="A0A5D3ABW2"/>
<dbReference type="EMBL" id="CM017637">
    <property type="protein sequence ID" value="TYJ47330.1"/>
    <property type="molecule type" value="Genomic_DNA"/>
</dbReference>
<accession>A0A5D3ABW2</accession>
<gene>
    <name evidence="1" type="ORF">E1A91_A02G181900v1</name>
</gene>
<keyword evidence="2" id="KW-1185">Reference proteome</keyword>
<reference evidence="1 2" key="1">
    <citation type="submission" date="2019-07" db="EMBL/GenBank/DDBJ databases">
        <title>WGS assembly of Gossypium mustelinum.</title>
        <authorList>
            <person name="Chen Z.J."/>
            <person name="Sreedasyam A."/>
            <person name="Ando A."/>
            <person name="Song Q."/>
            <person name="De L."/>
            <person name="Hulse-Kemp A."/>
            <person name="Ding M."/>
            <person name="Ye W."/>
            <person name="Kirkbride R."/>
            <person name="Jenkins J."/>
            <person name="Plott C."/>
            <person name="Lovell J."/>
            <person name="Lin Y.-M."/>
            <person name="Vaughn R."/>
            <person name="Liu B."/>
            <person name="Li W."/>
            <person name="Simpson S."/>
            <person name="Scheffler B."/>
            <person name="Saski C."/>
            <person name="Grover C."/>
            <person name="Hu G."/>
            <person name="Conover J."/>
            <person name="Carlson J."/>
            <person name="Shu S."/>
            <person name="Boston L."/>
            <person name="Williams M."/>
            <person name="Peterson D."/>
            <person name="Mcgee K."/>
            <person name="Jones D."/>
            <person name="Wendel J."/>
            <person name="Stelly D."/>
            <person name="Grimwood J."/>
            <person name="Schmutz J."/>
        </authorList>
    </citation>
    <scope>NUCLEOTIDE SEQUENCE [LARGE SCALE GENOMIC DNA]</scope>
    <source>
        <strain evidence="1">1408120.09</strain>
    </source>
</reference>
<organism evidence="1 2">
    <name type="scientific">Gossypium mustelinum</name>
    <name type="common">Cotton</name>
    <name type="synonym">Gossypium caicoense</name>
    <dbReference type="NCBI Taxonomy" id="34275"/>
    <lineage>
        <taxon>Eukaryota</taxon>
        <taxon>Viridiplantae</taxon>
        <taxon>Streptophyta</taxon>
        <taxon>Embryophyta</taxon>
        <taxon>Tracheophyta</taxon>
        <taxon>Spermatophyta</taxon>
        <taxon>Magnoliopsida</taxon>
        <taxon>eudicotyledons</taxon>
        <taxon>Gunneridae</taxon>
        <taxon>Pentapetalae</taxon>
        <taxon>rosids</taxon>
        <taxon>malvids</taxon>
        <taxon>Malvales</taxon>
        <taxon>Malvaceae</taxon>
        <taxon>Malvoideae</taxon>
        <taxon>Gossypium</taxon>
    </lineage>
</organism>
<evidence type="ECO:0000313" key="2">
    <source>
        <dbReference type="Proteomes" id="UP000323597"/>
    </source>
</evidence>